<feature type="transmembrane region" description="Helical" evidence="8">
    <location>
        <begin position="94"/>
        <end position="116"/>
    </location>
</feature>
<feature type="transmembrane region" description="Helical" evidence="8">
    <location>
        <begin position="307"/>
        <end position="329"/>
    </location>
</feature>
<evidence type="ECO:0000256" key="3">
    <source>
        <dbReference type="ARBA" id="ARBA00022448"/>
    </source>
</evidence>
<keyword evidence="3 8" id="KW-0813">Transport</keyword>
<reference evidence="11 12" key="1">
    <citation type="submission" date="2020-06" db="EMBL/GenBank/DDBJ databases">
        <title>Schlegella sp. ID0723 isolated from air conditioner.</title>
        <authorList>
            <person name="Kim D.Y."/>
            <person name="Kim D.-U."/>
        </authorList>
    </citation>
    <scope>NUCLEOTIDE SEQUENCE [LARGE SCALE GENOMIC DNA]</scope>
    <source>
        <strain evidence="11 12">ID0723</strain>
    </source>
</reference>
<comment type="caution">
    <text evidence="11">The sequence shown here is derived from an EMBL/GenBank/DDBJ whole genome shotgun (WGS) entry which is preliminary data.</text>
</comment>
<evidence type="ECO:0000259" key="10">
    <source>
        <dbReference type="Pfam" id="PF00909"/>
    </source>
</evidence>
<feature type="transmembrane region" description="Helical" evidence="8">
    <location>
        <begin position="128"/>
        <end position="148"/>
    </location>
</feature>
<accession>A0A7Y6NJD6</accession>
<evidence type="ECO:0000256" key="6">
    <source>
        <dbReference type="ARBA" id="ARBA00023136"/>
    </source>
</evidence>
<dbReference type="Proteomes" id="UP000529637">
    <property type="component" value="Unassembled WGS sequence"/>
</dbReference>
<dbReference type="InterPro" id="IPR001905">
    <property type="entry name" value="Ammonium_transpt"/>
</dbReference>
<evidence type="ECO:0000256" key="2">
    <source>
        <dbReference type="ARBA" id="ARBA00005887"/>
    </source>
</evidence>
<feature type="transmembrane region" description="Helical" evidence="8">
    <location>
        <begin position="341"/>
        <end position="360"/>
    </location>
</feature>
<feature type="transmembrane region" description="Helical" evidence="8">
    <location>
        <begin position="474"/>
        <end position="496"/>
    </location>
</feature>
<keyword evidence="6 8" id="KW-0472">Membrane</keyword>
<dbReference type="Pfam" id="PF00909">
    <property type="entry name" value="Ammonium_transp"/>
    <property type="match status" value="1"/>
</dbReference>
<feature type="domain" description="Ammonium transporter AmtB-like" evidence="10">
    <location>
        <begin position="95"/>
        <end position="526"/>
    </location>
</feature>
<feature type="transmembrane region" description="Helical" evidence="8">
    <location>
        <begin position="372"/>
        <end position="389"/>
    </location>
</feature>
<dbReference type="GO" id="GO:0008519">
    <property type="term" value="F:ammonium channel activity"/>
    <property type="evidence" value="ECO:0007669"/>
    <property type="project" value="InterPro"/>
</dbReference>
<evidence type="ECO:0000313" key="11">
    <source>
        <dbReference type="EMBL" id="NUZ04184.1"/>
    </source>
</evidence>
<dbReference type="GO" id="GO:0005886">
    <property type="term" value="C:plasma membrane"/>
    <property type="evidence" value="ECO:0007669"/>
    <property type="project" value="UniProtKB-SubCell"/>
</dbReference>
<evidence type="ECO:0000256" key="8">
    <source>
        <dbReference type="RuleBase" id="RU362002"/>
    </source>
</evidence>
<evidence type="ECO:0000256" key="7">
    <source>
        <dbReference type="ARBA" id="ARBA00023177"/>
    </source>
</evidence>
<gene>
    <name evidence="11" type="primary">amt</name>
    <name evidence="11" type="ORF">HQN59_00265</name>
</gene>
<dbReference type="PANTHER" id="PTHR43029:SF10">
    <property type="entry name" value="AMMONIUM TRANSPORTER MEP2"/>
    <property type="match status" value="1"/>
</dbReference>
<keyword evidence="5 8" id="KW-1133">Transmembrane helix</keyword>
<feature type="transmembrane region" description="Helical" evidence="8">
    <location>
        <begin position="395"/>
        <end position="413"/>
    </location>
</feature>
<keyword evidence="4 8" id="KW-0812">Transmembrane</keyword>
<dbReference type="InterPro" id="IPR024041">
    <property type="entry name" value="NH4_transpt_AmtB-like_dom"/>
</dbReference>
<comment type="subcellular location">
    <subcellularLocation>
        <location evidence="8">Cell membrane</location>
        <topology evidence="8">Multi-pass membrane protein</topology>
    </subcellularLocation>
    <subcellularLocation>
        <location evidence="1">Membrane</location>
        <topology evidence="1">Multi-pass membrane protein</topology>
    </subcellularLocation>
</comment>
<feature type="transmembrane region" description="Helical" evidence="8">
    <location>
        <begin position="425"/>
        <end position="446"/>
    </location>
</feature>
<dbReference type="RefSeq" id="WP_176064926.1">
    <property type="nucleotide sequence ID" value="NZ_JABWMJ010000001.1"/>
</dbReference>
<feature type="chain" id="PRO_5031492353" description="Ammonium transporter" evidence="9">
    <location>
        <begin position="24"/>
        <end position="528"/>
    </location>
</feature>
<comment type="similarity">
    <text evidence="2 8">Belongs to the ammonia transporter channel (TC 1.A.11.2) family.</text>
</comment>
<dbReference type="NCBIfam" id="TIGR00836">
    <property type="entry name" value="amt"/>
    <property type="match status" value="1"/>
</dbReference>
<organism evidence="11 12">
    <name type="scientific">Piscinibacter koreensis</name>
    <dbReference type="NCBI Taxonomy" id="2742824"/>
    <lineage>
        <taxon>Bacteria</taxon>
        <taxon>Pseudomonadati</taxon>
        <taxon>Pseudomonadota</taxon>
        <taxon>Betaproteobacteria</taxon>
        <taxon>Burkholderiales</taxon>
        <taxon>Sphaerotilaceae</taxon>
        <taxon>Piscinibacter</taxon>
    </lineage>
</organism>
<dbReference type="InterPro" id="IPR029020">
    <property type="entry name" value="Ammonium/urea_transptr"/>
</dbReference>
<keyword evidence="9" id="KW-0732">Signal</keyword>
<evidence type="ECO:0000256" key="5">
    <source>
        <dbReference type="ARBA" id="ARBA00022989"/>
    </source>
</evidence>
<dbReference type="Gene3D" id="1.10.3430.10">
    <property type="entry name" value="Ammonium transporter AmtB like domains"/>
    <property type="match status" value="1"/>
</dbReference>
<feature type="signal peptide" evidence="9">
    <location>
        <begin position="1"/>
        <end position="23"/>
    </location>
</feature>
<evidence type="ECO:0000313" key="12">
    <source>
        <dbReference type="Proteomes" id="UP000529637"/>
    </source>
</evidence>
<proteinExistence type="inferred from homology"/>
<dbReference type="SUPFAM" id="SSF111352">
    <property type="entry name" value="Ammonium transporter"/>
    <property type="match status" value="1"/>
</dbReference>
<evidence type="ECO:0000256" key="1">
    <source>
        <dbReference type="ARBA" id="ARBA00004141"/>
    </source>
</evidence>
<dbReference type="PROSITE" id="PS01219">
    <property type="entry name" value="AMMONIUM_TRANSP"/>
    <property type="match status" value="1"/>
</dbReference>
<feature type="transmembrane region" description="Helical" evidence="8">
    <location>
        <begin position="193"/>
        <end position="215"/>
    </location>
</feature>
<name>A0A7Y6NJD6_9BURK</name>
<dbReference type="PANTHER" id="PTHR43029">
    <property type="entry name" value="AMMONIUM TRANSPORTER MEP2"/>
    <property type="match status" value="1"/>
</dbReference>
<dbReference type="AlphaFoldDB" id="A0A7Y6NJD6"/>
<evidence type="ECO:0000256" key="4">
    <source>
        <dbReference type="ARBA" id="ARBA00022692"/>
    </source>
</evidence>
<sequence>MKKLILAGAFLAAALGFDGAALAQPAASEPASTASAVATDVGSAASSAASAVAAAASAASAALAGPGTSGATAGATGAQPAASAAAPTPNKGDVAWIIVATLLVIMMSIPGLALFYGGLVRSKNMLSVLMQVFVTFSLIVVVWCVYGYSLAFTEGNAFFGGFDRLFMKGLFNPADGTYAMGATFSKGVVLPELLFMAFQATFAAITCCLIVGAFAERMKFSAVLLFMVLWFTFSYAPIAHMVWYWMGPDAYTTAAVADEMNSKAGFIWQMGALDFAGGTVVHINAAVAGLVGAYMVGKRIGYGREAFTPHSLTLTMVGAALLWVGWFGFNAGSALEASSGAVLAFINTLSATAAAVLAWCLGEAMLKGKASMLGAASGAVAGLVAITPACGNVGFMGAIVIGFIAGFACLWGVRGLKRLLGADDSLDVFGIHGVGGIVGALLTGVFNNQALGGPGLVGDWVTGTVSSTPILAQVWIQLKAVLLTVVWSAVVSLIAYKIVDVVIGLRVSEEDEREGLDISSHGETAYHN</sequence>
<keyword evidence="7 8" id="KW-0924">Ammonia transport</keyword>
<feature type="transmembrane region" description="Helical" evidence="8">
    <location>
        <begin position="222"/>
        <end position="246"/>
    </location>
</feature>
<evidence type="ECO:0000256" key="9">
    <source>
        <dbReference type="SAM" id="SignalP"/>
    </source>
</evidence>
<feature type="transmembrane region" description="Helical" evidence="8">
    <location>
        <begin position="266"/>
        <end position="295"/>
    </location>
</feature>
<dbReference type="InterPro" id="IPR018047">
    <property type="entry name" value="Ammonium_transpt_CS"/>
</dbReference>
<protein>
    <recommendedName>
        <fullName evidence="8">Ammonium transporter</fullName>
    </recommendedName>
</protein>
<dbReference type="EMBL" id="JABWMJ010000001">
    <property type="protein sequence ID" value="NUZ04184.1"/>
    <property type="molecule type" value="Genomic_DNA"/>
</dbReference>
<keyword evidence="12" id="KW-1185">Reference proteome</keyword>